<evidence type="ECO:0000256" key="1">
    <source>
        <dbReference type="ARBA" id="ARBA00004170"/>
    </source>
</evidence>
<protein>
    <recommendedName>
        <fullName evidence="3">HMA domain-containing protein</fullName>
    </recommendedName>
</protein>
<dbReference type="GO" id="GO:0016020">
    <property type="term" value="C:membrane"/>
    <property type="evidence" value="ECO:0007669"/>
    <property type="project" value="UniProtKB-SubCell"/>
</dbReference>
<proteinExistence type="predicted"/>
<feature type="region of interest" description="Disordered" evidence="2">
    <location>
        <begin position="66"/>
        <end position="135"/>
    </location>
</feature>
<dbReference type="CDD" id="cd00371">
    <property type="entry name" value="HMA"/>
    <property type="match status" value="1"/>
</dbReference>
<comment type="caution">
    <text evidence="4">The sequence shown here is derived from an EMBL/GenBank/DDBJ whole genome shotgun (WGS) entry which is preliminary data.</text>
</comment>
<evidence type="ECO:0000256" key="2">
    <source>
        <dbReference type="SAM" id="MobiDB-lite"/>
    </source>
</evidence>
<comment type="subcellular location">
    <subcellularLocation>
        <location evidence="1">Membrane</location>
        <topology evidence="1">Peripheral membrane protein</topology>
    </subcellularLocation>
</comment>
<dbReference type="OrthoDB" id="773760at2759"/>
<dbReference type="Pfam" id="PF00403">
    <property type="entry name" value="HMA"/>
    <property type="match status" value="2"/>
</dbReference>
<organism evidence="4 5">
    <name type="scientific">Genlisea aurea</name>
    <dbReference type="NCBI Taxonomy" id="192259"/>
    <lineage>
        <taxon>Eukaryota</taxon>
        <taxon>Viridiplantae</taxon>
        <taxon>Streptophyta</taxon>
        <taxon>Embryophyta</taxon>
        <taxon>Tracheophyta</taxon>
        <taxon>Spermatophyta</taxon>
        <taxon>Magnoliopsida</taxon>
        <taxon>eudicotyledons</taxon>
        <taxon>Gunneridae</taxon>
        <taxon>Pentapetalae</taxon>
        <taxon>asterids</taxon>
        <taxon>lamiids</taxon>
        <taxon>Lamiales</taxon>
        <taxon>Lentibulariaceae</taxon>
        <taxon>Genlisea</taxon>
    </lineage>
</organism>
<dbReference type="PANTHER" id="PTHR46413">
    <property type="entry name" value="HEAVY METAL-ASSOCIATED ISOPRENYLATED PLANT PROTEIN 6"/>
    <property type="match status" value="1"/>
</dbReference>
<dbReference type="Proteomes" id="UP000015453">
    <property type="component" value="Unassembled WGS sequence"/>
</dbReference>
<feature type="compositionally biased region" description="Basic and acidic residues" evidence="2">
    <location>
        <begin position="82"/>
        <end position="103"/>
    </location>
</feature>
<feature type="compositionally biased region" description="Basic residues" evidence="2">
    <location>
        <begin position="104"/>
        <end position="116"/>
    </location>
</feature>
<sequence>AAEKKKKEGSITVVLKADLHCEGCASKVVRCIRSFHGVETVAIGDGERITVLGEVDPVELQERLEKKTHKKVELISPQAKKNGGENKEKNDNNSEKKNDAGKEKSKKNKKKKKKKNSTAGEEKTEENKSTEKEPPVTTAVLKVSLHCDGCIQKIHRTVTKTKGFHDLKIDKQKELVTVTGAMDMNALAESLTKHVKRQVQIVPPPNKKEQKGGGGE</sequence>
<feature type="domain" description="HMA" evidence="3">
    <location>
        <begin position="136"/>
        <end position="203"/>
    </location>
</feature>
<dbReference type="GO" id="GO:0009626">
    <property type="term" value="P:plant-type hypersensitive response"/>
    <property type="evidence" value="ECO:0007669"/>
    <property type="project" value="UniProtKB-KW"/>
</dbReference>
<feature type="non-terminal residue" evidence="4">
    <location>
        <position position="1"/>
    </location>
</feature>
<keyword evidence="5" id="KW-1185">Reference proteome</keyword>
<evidence type="ECO:0000259" key="3">
    <source>
        <dbReference type="PROSITE" id="PS50846"/>
    </source>
</evidence>
<dbReference type="GO" id="GO:0046872">
    <property type="term" value="F:metal ion binding"/>
    <property type="evidence" value="ECO:0007669"/>
    <property type="project" value="InterPro"/>
</dbReference>
<dbReference type="PANTHER" id="PTHR46413:SF34">
    <property type="entry name" value="HEAVY METAL-ASSOCIATED ISOPRENYLATED PLANT PROTEIN 3-LIKE"/>
    <property type="match status" value="1"/>
</dbReference>
<feature type="non-terminal residue" evidence="4">
    <location>
        <position position="216"/>
    </location>
</feature>
<dbReference type="InterPro" id="IPR044594">
    <property type="entry name" value="HIPP01/3/5/6"/>
</dbReference>
<evidence type="ECO:0000313" key="4">
    <source>
        <dbReference type="EMBL" id="EPS59630.1"/>
    </source>
</evidence>
<name>S8BYE6_9LAMI</name>
<dbReference type="Gene3D" id="3.30.70.100">
    <property type="match status" value="2"/>
</dbReference>
<accession>S8BYE6</accession>
<dbReference type="InterPro" id="IPR036163">
    <property type="entry name" value="HMA_dom_sf"/>
</dbReference>
<dbReference type="AlphaFoldDB" id="S8BYE6"/>
<evidence type="ECO:0000313" key="5">
    <source>
        <dbReference type="Proteomes" id="UP000015453"/>
    </source>
</evidence>
<feature type="compositionally biased region" description="Basic and acidic residues" evidence="2">
    <location>
        <begin position="120"/>
        <end position="134"/>
    </location>
</feature>
<reference evidence="4 5" key="1">
    <citation type="journal article" date="2013" name="BMC Genomics">
        <title>The miniature genome of a carnivorous plant Genlisea aurea contains a low number of genes and short non-coding sequences.</title>
        <authorList>
            <person name="Leushkin E.V."/>
            <person name="Sutormin R.A."/>
            <person name="Nabieva E.R."/>
            <person name="Penin A.A."/>
            <person name="Kondrashov A.S."/>
            <person name="Logacheva M.D."/>
        </authorList>
    </citation>
    <scope>NUCLEOTIDE SEQUENCE [LARGE SCALE GENOMIC DNA]</scope>
</reference>
<dbReference type="EMBL" id="AUSU01008210">
    <property type="protein sequence ID" value="EPS59630.1"/>
    <property type="molecule type" value="Genomic_DNA"/>
</dbReference>
<feature type="domain" description="HMA" evidence="3">
    <location>
        <begin position="10"/>
        <end position="72"/>
    </location>
</feature>
<dbReference type="InterPro" id="IPR006121">
    <property type="entry name" value="HMA_dom"/>
</dbReference>
<dbReference type="PROSITE" id="PS50846">
    <property type="entry name" value="HMA_2"/>
    <property type="match status" value="2"/>
</dbReference>
<dbReference type="SUPFAM" id="SSF55008">
    <property type="entry name" value="HMA, heavy metal-associated domain"/>
    <property type="match status" value="2"/>
</dbReference>
<gene>
    <name evidence="4" type="ORF">M569_15175</name>
</gene>